<organism evidence="9 10">
    <name type="scientific">Tractidigestivibacter montrealensis</name>
    <dbReference type="NCBI Taxonomy" id="2972466"/>
    <lineage>
        <taxon>Bacteria</taxon>
        <taxon>Bacillati</taxon>
        <taxon>Actinomycetota</taxon>
        <taxon>Coriobacteriia</taxon>
        <taxon>Coriobacteriales</taxon>
        <taxon>Atopobiaceae</taxon>
        <taxon>Tractidigestivibacter</taxon>
    </lineage>
</organism>
<evidence type="ECO:0000256" key="2">
    <source>
        <dbReference type="ARBA" id="ARBA00008061"/>
    </source>
</evidence>
<dbReference type="NCBIfam" id="NF006969">
    <property type="entry name" value="PRK09441.1-2"/>
    <property type="match status" value="1"/>
</dbReference>
<dbReference type="SUPFAM" id="SSF51011">
    <property type="entry name" value="Glycosyl hydrolase domain"/>
    <property type="match status" value="1"/>
</dbReference>
<sequence length="546" mass="61148">MRTPHAHRVGAAAALMNGTMLQGFSWYLDADGGHWRRLAEDAQLFADNGITAVWLPPAYKGMAGANDVGYGVYDTYDLGEFDQKGSVRTKYGTREEYLAAIDAIHAAGMQAVADVVLDHRMGADGTERVRATEVASYNREQPVSAPRDITAWTRFDFPGRGDKYSAFKWNWTCFHGVDYDETTHANAIYLFDGKHWSEQVDHRDNGNYDYLMGCDVDEMYQPVYDELLRWGEWYLSTCDLDGFRLDALKHMDRQFFLRWLPALRQEFGKELFTVGEYWSPDVGELKAYLGSERAMSLFDVPLHYHLYQASCSFGSADLRHLFDGTLVGADPTRAVTFVENHDTQPGQALQSFVQSWFKPSAYALILLREAGYPCVFYGDLFGMPNDGNIPAVRELPLLMELRRRFAYGPQHDYLDDPDVVGWTREGDGRHGGSGVACVLTDRAGGAKRMYVGSRHAGERWVSVLGGESDASVGDDGCAEFVCKGGGLSVYLPEDTAGVLENDIVRYGRDVPADLGAHLPPPTEEERREGDRIRRDAERYSSSQASR</sequence>
<dbReference type="PANTHER" id="PTHR43447">
    <property type="entry name" value="ALPHA-AMYLASE"/>
    <property type="match status" value="1"/>
</dbReference>
<feature type="region of interest" description="Disordered" evidence="7">
    <location>
        <begin position="511"/>
        <end position="546"/>
    </location>
</feature>
<keyword evidence="4 9" id="KW-0378">Hydrolase</keyword>
<dbReference type="Pfam" id="PF00128">
    <property type="entry name" value="Alpha-amylase"/>
    <property type="match status" value="1"/>
</dbReference>
<comment type="cofactor">
    <cofactor evidence="1">
        <name>Ca(2+)</name>
        <dbReference type="ChEBI" id="CHEBI:29108"/>
    </cofactor>
</comment>
<dbReference type="Gene3D" id="3.20.20.80">
    <property type="entry name" value="Glycosidases"/>
    <property type="match status" value="1"/>
</dbReference>
<evidence type="ECO:0000256" key="3">
    <source>
        <dbReference type="ARBA" id="ARBA00022723"/>
    </source>
</evidence>
<keyword evidence="6 9" id="KW-0326">Glycosidase</keyword>
<proteinExistence type="inferred from homology"/>
<dbReference type="EMBL" id="JANSKA010000003">
    <property type="protein sequence ID" value="MCR9036389.1"/>
    <property type="molecule type" value="Genomic_DNA"/>
</dbReference>
<evidence type="ECO:0000256" key="5">
    <source>
        <dbReference type="ARBA" id="ARBA00023277"/>
    </source>
</evidence>
<evidence type="ECO:0000313" key="10">
    <source>
        <dbReference type="Proteomes" id="UP001204320"/>
    </source>
</evidence>
<evidence type="ECO:0000256" key="6">
    <source>
        <dbReference type="ARBA" id="ARBA00023295"/>
    </source>
</evidence>
<comment type="caution">
    <text evidence="9">The sequence shown here is derived from an EMBL/GenBank/DDBJ whole genome shotgun (WGS) entry which is preliminary data.</text>
</comment>
<evidence type="ECO:0000259" key="8">
    <source>
        <dbReference type="SMART" id="SM00642"/>
    </source>
</evidence>
<dbReference type="InterPro" id="IPR013776">
    <property type="entry name" value="A-amylase_thermo"/>
</dbReference>
<evidence type="ECO:0000256" key="4">
    <source>
        <dbReference type="ARBA" id="ARBA00022801"/>
    </source>
</evidence>
<feature type="domain" description="Glycosyl hydrolase family 13 catalytic" evidence="8">
    <location>
        <begin position="18"/>
        <end position="411"/>
    </location>
</feature>
<dbReference type="Gene3D" id="2.60.40.1180">
    <property type="entry name" value="Golgi alpha-mannosidase II"/>
    <property type="match status" value="1"/>
</dbReference>
<dbReference type="CDD" id="cd11318">
    <property type="entry name" value="AmyAc_bac_fung_AmyA"/>
    <property type="match status" value="1"/>
</dbReference>
<dbReference type="GO" id="GO:0004556">
    <property type="term" value="F:alpha-amylase activity"/>
    <property type="evidence" value="ECO:0007669"/>
    <property type="project" value="UniProtKB-EC"/>
</dbReference>
<reference evidence="9 10" key="1">
    <citation type="submission" date="2022-08" db="EMBL/GenBank/DDBJ databases">
        <title>Tractidigestivibacter montrealensis type strain KD21.</title>
        <authorList>
            <person name="Diop K."/>
            <person name="Richard C."/>
            <person name="Routy B."/>
        </authorList>
    </citation>
    <scope>NUCLEOTIDE SEQUENCE [LARGE SCALE GENOMIC DNA]</scope>
    <source>
        <strain evidence="9 10">KD21</strain>
    </source>
</reference>
<feature type="compositionally biased region" description="Basic and acidic residues" evidence="7">
    <location>
        <begin position="523"/>
        <end position="538"/>
    </location>
</feature>
<name>A0ABT1Z848_9ACTN</name>
<dbReference type="SUPFAM" id="SSF51445">
    <property type="entry name" value="(Trans)glycosidases"/>
    <property type="match status" value="1"/>
</dbReference>
<dbReference type="Gene3D" id="2.40.30.140">
    <property type="match status" value="1"/>
</dbReference>
<dbReference type="NCBIfam" id="NF006968">
    <property type="entry name" value="PRK09441.1-1"/>
    <property type="match status" value="1"/>
</dbReference>
<keyword evidence="3" id="KW-0479">Metal-binding</keyword>
<evidence type="ECO:0000313" key="9">
    <source>
        <dbReference type="EMBL" id="MCR9036389.1"/>
    </source>
</evidence>
<keyword evidence="10" id="KW-1185">Reference proteome</keyword>
<dbReference type="PIRSF" id="PIRSF001021">
    <property type="entry name" value="Alph-amls_thrmst"/>
    <property type="match status" value="1"/>
</dbReference>
<protein>
    <submittedName>
        <fullName evidence="9">Alpha-amylase</fullName>
        <ecNumber evidence="9">3.2.1.1</ecNumber>
    </submittedName>
</protein>
<dbReference type="Proteomes" id="UP001204320">
    <property type="component" value="Unassembled WGS sequence"/>
</dbReference>
<gene>
    <name evidence="9" type="ORF">NVS32_05420</name>
</gene>
<evidence type="ECO:0000256" key="7">
    <source>
        <dbReference type="SAM" id="MobiDB-lite"/>
    </source>
</evidence>
<comment type="similarity">
    <text evidence="2">Belongs to the glycosyl hydrolase 13 family.</text>
</comment>
<dbReference type="SMART" id="SM00642">
    <property type="entry name" value="Aamy"/>
    <property type="match status" value="1"/>
</dbReference>
<keyword evidence="5" id="KW-0119">Carbohydrate metabolism</keyword>
<accession>A0ABT1Z848</accession>
<dbReference type="InterPro" id="IPR006047">
    <property type="entry name" value="GH13_cat_dom"/>
</dbReference>
<dbReference type="InterPro" id="IPR013780">
    <property type="entry name" value="Glyco_hydro_b"/>
</dbReference>
<dbReference type="EC" id="3.2.1.1" evidence="9"/>
<dbReference type="InterPro" id="IPR017853">
    <property type="entry name" value="GH"/>
</dbReference>
<evidence type="ECO:0000256" key="1">
    <source>
        <dbReference type="ARBA" id="ARBA00001913"/>
    </source>
</evidence>